<dbReference type="HAMAP" id="MF_00036_B">
    <property type="entry name" value="Ala_tRNA_synth_B"/>
    <property type="match status" value="1"/>
</dbReference>
<dbReference type="SUPFAM" id="SSF55186">
    <property type="entry name" value="ThrRS/AlaRS common domain"/>
    <property type="match status" value="1"/>
</dbReference>
<dbReference type="SUPFAM" id="SSF55681">
    <property type="entry name" value="Class II aaRS and biotin synthetases"/>
    <property type="match status" value="1"/>
</dbReference>
<dbReference type="Gene3D" id="3.30.930.10">
    <property type="entry name" value="Bira Bifunctional Protein, Domain 2"/>
    <property type="match status" value="1"/>
</dbReference>
<keyword evidence="3 9" id="KW-0436">Ligase</keyword>
<dbReference type="GO" id="GO:0002161">
    <property type="term" value="F:aminoacyl-tRNA deacylase activity"/>
    <property type="evidence" value="ECO:0007669"/>
    <property type="project" value="TreeGrafter"/>
</dbReference>
<evidence type="ECO:0000259" key="10">
    <source>
        <dbReference type="PROSITE" id="PS50860"/>
    </source>
</evidence>
<accession>A0A2M7H5F3</accession>
<comment type="catalytic activity">
    <reaction evidence="9">
        <text>tRNA(Ala) + L-alanine + ATP = L-alanyl-tRNA(Ala) + AMP + diphosphate</text>
        <dbReference type="Rhea" id="RHEA:12540"/>
        <dbReference type="Rhea" id="RHEA-COMP:9657"/>
        <dbReference type="Rhea" id="RHEA-COMP:9923"/>
        <dbReference type="ChEBI" id="CHEBI:30616"/>
        <dbReference type="ChEBI" id="CHEBI:33019"/>
        <dbReference type="ChEBI" id="CHEBI:57972"/>
        <dbReference type="ChEBI" id="CHEBI:78442"/>
        <dbReference type="ChEBI" id="CHEBI:78497"/>
        <dbReference type="ChEBI" id="CHEBI:456215"/>
        <dbReference type="EC" id="6.1.1.7"/>
    </reaction>
</comment>
<dbReference type="InterPro" id="IPR023033">
    <property type="entry name" value="Ala_tRNA_ligase_euk/bac"/>
</dbReference>
<dbReference type="Pfam" id="PF01411">
    <property type="entry name" value="tRNA-synt_2c"/>
    <property type="match status" value="1"/>
</dbReference>
<keyword evidence="7 9" id="KW-0648">Protein biosynthesis</keyword>
<evidence type="ECO:0000256" key="1">
    <source>
        <dbReference type="ARBA" id="ARBA00008226"/>
    </source>
</evidence>
<evidence type="ECO:0000256" key="6">
    <source>
        <dbReference type="ARBA" id="ARBA00022884"/>
    </source>
</evidence>
<keyword evidence="4 9" id="KW-0547">Nucleotide-binding</keyword>
<evidence type="ECO:0000256" key="2">
    <source>
        <dbReference type="ARBA" id="ARBA00022555"/>
    </source>
</evidence>
<feature type="domain" description="Alanyl-transfer RNA synthetases family profile" evidence="10">
    <location>
        <begin position="6"/>
        <end position="611"/>
    </location>
</feature>
<dbReference type="Gene3D" id="3.30.980.10">
    <property type="entry name" value="Threonyl-trna Synthetase, Chain A, domain 2"/>
    <property type="match status" value="1"/>
</dbReference>
<comment type="function">
    <text evidence="9">Catalyzes the attachment of alanine to tRNA(Ala) in a two-step reaction: alanine is first activated by ATP to form Ala-AMP and then transferred to the acceptor end of tRNA(Ala). Also edits incorrectly charged Ser-tRNA(Ala) and Gly-tRNA(Ala) via its editing domain.</text>
</comment>
<evidence type="ECO:0000256" key="7">
    <source>
        <dbReference type="ARBA" id="ARBA00022917"/>
    </source>
</evidence>
<dbReference type="EC" id="6.1.1.7" evidence="9"/>
<dbReference type="EMBL" id="PFGC01000001">
    <property type="protein sequence ID" value="PIW37454.1"/>
    <property type="molecule type" value="Genomic_DNA"/>
</dbReference>
<dbReference type="Proteomes" id="UP000230292">
    <property type="component" value="Unassembled WGS sequence"/>
</dbReference>
<dbReference type="AlphaFoldDB" id="A0A2M7H5F3"/>
<gene>
    <name evidence="9" type="primary">alaS</name>
    <name evidence="11" type="ORF">COW24_00015</name>
</gene>
<organism evidence="11 12">
    <name type="scientific">Candidatus Kerfeldbacteria bacterium CG15_BIG_FIL_POST_REV_8_21_14_020_45_12</name>
    <dbReference type="NCBI Taxonomy" id="2014247"/>
    <lineage>
        <taxon>Bacteria</taxon>
        <taxon>Candidatus Kerfeldiibacteriota</taxon>
    </lineage>
</organism>
<dbReference type="GO" id="GO:0004813">
    <property type="term" value="F:alanine-tRNA ligase activity"/>
    <property type="evidence" value="ECO:0007669"/>
    <property type="project" value="UniProtKB-UniRule"/>
</dbReference>
<dbReference type="CDD" id="cd00673">
    <property type="entry name" value="AlaRS_core"/>
    <property type="match status" value="1"/>
</dbReference>
<dbReference type="GO" id="GO:0006419">
    <property type="term" value="P:alanyl-tRNA aminoacylation"/>
    <property type="evidence" value="ECO:0007669"/>
    <property type="project" value="UniProtKB-UniRule"/>
</dbReference>
<dbReference type="PRINTS" id="PR00980">
    <property type="entry name" value="TRNASYNTHALA"/>
</dbReference>
<evidence type="ECO:0000313" key="11">
    <source>
        <dbReference type="EMBL" id="PIW37454.1"/>
    </source>
</evidence>
<dbReference type="InterPro" id="IPR018164">
    <property type="entry name" value="Ala-tRNA-synth_IIc_N"/>
</dbReference>
<keyword evidence="9" id="KW-0479">Metal-binding</keyword>
<reference evidence="11 12" key="1">
    <citation type="submission" date="2017-09" db="EMBL/GenBank/DDBJ databases">
        <title>Depth-based differentiation of microbial function through sediment-hosted aquifers and enrichment of novel symbionts in the deep terrestrial subsurface.</title>
        <authorList>
            <person name="Probst A.J."/>
            <person name="Ladd B."/>
            <person name="Jarett J.K."/>
            <person name="Geller-Mcgrath D.E."/>
            <person name="Sieber C.M."/>
            <person name="Emerson J.B."/>
            <person name="Anantharaman K."/>
            <person name="Thomas B.C."/>
            <person name="Malmstrom R."/>
            <person name="Stieglmeier M."/>
            <person name="Klingl A."/>
            <person name="Woyke T."/>
            <person name="Ryan C.M."/>
            <person name="Banfield J.F."/>
        </authorList>
    </citation>
    <scope>NUCLEOTIDE SEQUENCE [LARGE SCALE GENOMIC DNA]</scope>
    <source>
        <strain evidence="11">CG15_BIG_FIL_POST_REV_8_21_14_020_45_12</strain>
    </source>
</reference>
<keyword evidence="5 9" id="KW-0067">ATP-binding</keyword>
<comment type="caution">
    <text evidence="11">The sequence shown here is derived from an EMBL/GenBank/DDBJ whole genome shotgun (WGS) entry which is preliminary data.</text>
</comment>
<dbReference type="InterPro" id="IPR045864">
    <property type="entry name" value="aa-tRNA-synth_II/BPL/LPL"/>
</dbReference>
<feature type="binding site" evidence="9">
    <location>
        <position position="572"/>
    </location>
    <ligand>
        <name>Zn(2+)</name>
        <dbReference type="ChEBI" id="CHEBI:29105"/>
    </ligand>
</feature>
<keyword evidence="9" id="KW-0862">Zinc</keyword>
<dbReference type="InterPro" id="IPR018163">
    <property type="entry name" value="Thr/Ala-tRNA-synth_IIc_edit"/>
</dbReference>
<dbReference type="GO" id="GO:0008270">
    <property type="term" value="F:zinc ion binding"/>
    <property type="evidence" value="ECO:0007669"/>
    <property type="project" value="UniProtKB-UniRule"/>
</dbReference>
<dbReference type="InterPro" id="IPR002318">
    <property type="entry name" value="Ala-tRNA-lgiase_IIc"/>
</dbReference>
<dbReference type="PANTHER" id="PTHR11777">
    <property type="entry name" value="ALANYL-TRNA SYNTHETASE"/>
    <property type="match status" value="1"/>
</dbReference>
<keyword evidence="2 9" id="KW-0820">tRNA-binding</keyword>
<dbReference type="Pfam" id="PF07973">
    <property type="entry name" value="tRNA_SAD"/>
    <property type="match status" value="1"/>
</dbReference>
<evidence type="ECO:0000313" key="12">
    <source>
        <dbReference type="Proteomes" id="UP000230292"/>
    </source>
</evidence>
<dbReference type="PANTHER" id="PTHR11777:SF9">
    <property type="entry name" value="ALANINE--TRNA LIGASE, CYTOPLASMIC"/>
    <property type="match status" value="1"/>
</dbReference>
<comment type="domain">
    <text evidence="9">Consists of three domains; the N-terminal catalytic domain, the editing domain and the C-terminal C-Ala domain. The editing domain removes incorrectly charged amino acids, while the C-Ala domain, along with tRNA(Ala), serves as a bridge to cooperatively bring together the editing and aminoacylation centers thus stimulating deacylation of misacylated tRNAs.</text>
</comment>
<dbReference type="NCBIfam" id="TIGR00344">
    <property type="entry name" value="alaS"/>
    <property type="match status" value="1"/>
</dbReference>
<comment type="cofactor">
    <cofactor evidence="9">
        <name>Zn(2+)</name>
        <dbReference type="ChEBI" id="CHEBI:29105"/>
    </cofactor>
    <text evidence="9">Binds 1 zinc ion per subunit.</text>
</comment>
<dbReference type="GO" id="GO:0000049">
    <property type="term" value="F:tRNA binding"/>
    <property type="evidence" value="ECO:0007669"/>
    <property type="project" value="UniProtKB-KW"/>
</dbReference>
<evidence type="ECO:0000256" key="3">
    <source>
        <dbReference type="ARBA" id="ARBA00022598"/>
    </source>
</evidence>
<dbReference type="PROSITE" id="PS50860">
    <property type="entry name" value="AA_TRNA_LIGASE_II_ALA"/>
    <property type="match status" value="1"/>
</dbReference>
<protein>
    <recommendedName>
        <fullName evidence="9">Alanine--tRNA ligase</fullName>
        <ecNumber evidence="9">6.1.1.7</ecNumber>
    </recommendedName>
    <alternativeName>
        <fullName evidence="9">Alanyl-tRNA synthetase</fullName>
        <shortName evidence="9">AlaRS</shortName>
    </alternativeName>
</protein>
<dbReference type="InterPro" id="IPR050058">
    <property type="entry name" value="Ala-tRNA_ligase"/>
</dbReference>
<keyword evidence="8 9" id="KW-0030">Aminoacyl-tRNA synthetase</keyword>
<comment type="subcellular location">
    <subcellularLocation>
        <location evidence="9">Cytoplasm</location>
    </subcellularLocation>
</comment>
<evidence type="ECO:0000256" key="9">
    <source>
        <dbReference type="HAMAP-Rule" id="MF_00036"/>
    </source>
</evidence>
<dbReference type="SUPFAM" id="SSF101353">
    <property type="entry name" value="Putative anticodon-binding domain of alanyl-tRNA synthetase (AlaRS)"/>
    <property type="match status" value="1"/>
</dbReference>
<name>A0A2M7H5F3_9BACT</name>
<dbReference type="InterPro" id="IPR012947">
    <property type="entry name" value="tRNA_SAD"/>
</dbReference>
<evidence type="ECO:0000256" key="8">
    <source>
        <dbReference type="ARBA" id="ARBA00023146"/>
    </source>
</evidence>
<dbReference type="NCBIfam" id="NF002436">
    <property type="entry name" value="PRK01584.1"/>
    <property type="match status" value="1"/>
</dbReference>
<proteinExistence type="inferred from homology"/>
<dbReference type="Gene3D" id="3.30.54.20">
    <property type="match status" value="1"/>
</dbReference>
<evidence type="ECO:0000256" key="4">
    <source>
        <dbReference type="ARBA" id="ARBA00022741"/>
    </source>
</evidence>
<dbReference type="InterPro" id="IPR018162">
    <property type="entry name" value="Ala-tRNA-ligase_IIc_anticod-bd"/>
</dbReference>
<feature type="binding site" evidence="9">
    <location>
        <position position="576"/>
    </location>
    <ligand>
        <name>Zn(2+)</name>
        <dbReference type="ChEBI" id="CHEBI:29105"/>
    </ligand>
</feature>
<dbReference type="SMART" id="SM00863">
    <property type="entry name" value="tRNA_SAD"/>
    <property type="match status" value="1"/>
</dbReference>
<dbReference type="GO" id="GO:0005524">
    <property type="term" value="F:ATP binding"/>
    <property type="evidence" value="ECO:0007669"/>
    <property type="project" value="UniProtKB-UniRule"/>
</dbReference>
<dbReference type="FunFam" id="3.30.980.10:FF:000004">
    <property type="entry name" value="Alanine--tRNA ligase, cytoplasmic"/>
    <property type="match status" value="1"/>
</dbReference>
<comment type="similarity">
    <text evidence="1 9">Belongs to the class-II aminoacyl-tRNA synthetase family.</text>
</comment>
<keyword evidence="6 9" id="KW-0694">RNA-binding</keyword>
<keyword evidence="9" id="KW-0963">Cytoplasm</keyword>
<dbReference type="GO" id="GO:0005737">
    <property type="term" value="C:cytoplasm"/>
    <property type="evidence" value="ECO:0007669"/>
    <property type="project" value="UniProtKB-SubCell"/>
</dbReference>
<feature type="binding site" evidence="9">
    <location>
        <position position="467"/>
    </location>
    <ligand>
        <name>Zn(2+)</name>
        <dbReference type="ChEBI" id="CHEBI:29105"/>
    </ligand>
</feature>
<dbReference type="InterPro" id="IPR018165">
    <property type="entry name" value="Ala-tRNA-synth_IIc_core"/>
</dbReference>
<evidence type="ECO:0000256" key="5">
    <source>
        <dbReference type="ARBA" id="ARBA00022840"/>
    </source>
</evidence>
<sequence>MKTPNLTLNDIRTRFLAFFEQRGHAIIPSASVMPNNDPTLLFTNSGMYPLVPYLMGETHPEGTRLADSQKCIRTIDIDEVGDVSHLTFFEMLGFWSLGDYFKEDTIAWTYEFMTNPEKGIGLDPARLYVTCFEGEDKVPRDNEAAEIWKSVGMPEHRIYFLGRKDNWWELPGSSGPCGPDTEIFYDVSGTLGDMTHDEFVVANDNGAVIEIGNDVFMQFSKDGKGGLDPLPKKNVDVGWGLERLAVMVQGVPSVFDTDTFQSIIKRIEEVTGGSYDSADQQRSIRIMADHIRTVTFIIGDPFGVGPSNVDQGYIVRRLIRRAIREGKRLGADGLFVTAIAEVVIDQYSSAYPELSENRERIIAELSQEEEKFQKSIDNGLKEFEKLLAKDAQSISGADAFMLFSTYGFPLEMTVEIAKERGANVDEMSFDQEFEKHQKTSRAGAAKKFKGGLADHSIESRRLHTATHILHKALKNMLGEQIEQKGSNITPERLRFDFNYDEKLTDQEKVELERVANEVIEKDLPVYWKELDVDEAKAMGAIGYFDDEYARLGNKVKVYFIGQGDDLFAAEICGGPHVEHAGELGSFKITSEKSSSAGIRRIKAVVSANQGK</sequence>
<feature type="binding site" evidence="9">
    <location>
        <position position="463"/>
    </location>
    <ligand>
        <name>Zn(2+)</name>
        <dbReference type="ChEBI" id="CHEBI:29105"/>
    </ligand>
</feature>